<feature type="transmembrane region" description="Helical" evidence="2">
    <location>
        <begin position="94"/>
        <end position="116"/>
    </location>
</feature>
<dbReference type="RefSeq" id="WP_176603281.1">
    <property type="nucleotide sequence ID" value="NZ_AP021875.1"/>
</dbReference>
<dbReference type="Proteomes" id="UP000427769">
    <property type="component" value="Chromosome"/>
</dbReference>
<gene>
    <name evidence="3" type="ORF">DSCW_07960</name>
</gene>
<dbReference type="EMBL" id="AP021875">
    <property type="protein sequence ID" value="BBO73379.1"/>
    <property type="molecule type" value="Genomic_DNA"/>
</dbReference>
<evidence type="ECO:0000256" key="1">
    <source>
        <dbReference type="SAM" id="MobiDB-lite"/>
    </source>
</evidence>
<evidence type="ECO:0000256" key="2">
    <source>
        <dbReference type="SAM" id="Phobius"/>
    </source>
</evidence>
<keyword evidence="2" id="KW-0472">Membrane</keyword>
<name>A0A5K7YZE9_9BACT</name>
<evidence type="ECO:0000313" key="4">
    <source>
        <dbReference type="Proteomes" id="UP000427769"/>
    </source>
</evidence>
<keyword evidence="2" id="KW-0812">Transmembrane</keyword>
<accession>A0A5K7YZE9</accession>
<feature type="transmembrane region" description="Helical" evidence="2">
    <location>
        <begin position="155"/>
        <end position="174"/>
    </location>
</feature>
<organism evidence="3 4">
    <name type="scientific">Desulfosarcina widdelii</name>
    <dbReference type="NCBI Taxonomy" id="947919"/>
    <lineage>
        <taxon>Bacteria</taxon>
        <taxon>Pseudomonadati</taxon>
        <taxon>Thermodesulfobacteriota</taxon>
        <taxon>Desulfobacteria</taxon>
        <taxon>Desulfobacterales</taxon>
        <taxon>Desulfosarcinaceae</taxon>
        <taxon>Desulfosarcina</taxon>
    </lineage>
</organism>
<feature type="transmembrane region" description="Helical" evidence="2">
    <location>
        <begin position="16"/>
        <end position="37"/>
    </location>
</feature>
<protein>
    <submittedName>
        <fullName evidence="3">Uncharacterized protein</fullName>
    </submittedName>
</protein>
<dbReference type="AlphaFoldDB" id="A0A5K7YZE9"/>
<keyword evidence="2" id="KW-1133">Transmembrane helix</keyword>
<evidence type="ECO:0000313" key="3">
    <source>
        <dbReference type="EMBL" id="BBO73379.1"/>
    </source>
</evidence>
<dbReference type="KEGG" id="dwd:DSCW_07960"/>
<feature type="compositionally biased region" description="Basic and acidic residues" evidence="1">
    <location>
        <begin position="251"/>
        <end position="264"/>
    </location>
</feature>
<keyword evidence="4" id="KW-1185">Reference proteome</keyword>
<feature type="transmembrane region" description="Helical" evidence="2">
    <location>
        <begin position="194"/>
        <end position="217"/>
    </location>
</feature>
<reference evidence="3 4" key="1">
    <citation type="submission" date="2019-11" db="EMBL/GenBank/DDBJ databases">
        <title>Comparative genomics of hydrocarbon-degrading Desulfosarcina strains.</title>
        <authorList>
            <person name="Watanabe M."/>
            <person name="Kojima H."/>
            <person name="Fukui M."/>
        </authorList>
    </citation>
    <scope>NUCLEOTIDE SEQUENCE [LARGE SCALE GENOMIC DNA]</scope>
    <source>
        <strain evidence="3 4">PP31</strain>
    </source>
</reference>
<proteinExistence type="predicted"/>
<sequence>MKPSRVSNLIQENKTLFIIIIVGLFLLELEIFALAAMKSGRKSWLQVIDANGNVIHETSGKNLSEFNKYYFEKTFGPFENYDVRLKTRDNPFPFRAWFVAAIGIPVGAMLLFGFVVKAYMAIFHGSELAGDEAKPECEPQYESRLESILYRISRMNIFIIGFLIFIGVVSYWIIPNMITYLGRTGIETVIRFKWVFISLAAVVVGIGLWIVYLRYLLAKKSIESRTEIEKHRLELEYKAQGGFPLQLDAPAADKDSRTALEWDRAGQGNPSSADSH</sequence>
<feature type="region of interest" description="Disordered" evidence="1">
    <location>
        <begin position="246"/>
        <end position="276"/>
    </location>
</feature>